<feature type="transmembrane region" description="Helical" evidence="1">
    <location>
        <begin position="77"/>
        <end position="100"/>
    </location>
</feature>
<keyword evidence="1" id="KW-0472">Membrane</keyword>
<evidence type="ECO:0000256" key="1">
    <source>
        <dbReference type="SAM" id="Phobius"/>
    </source>
</evidence>
<sequence length="161" mass="17250">MFFPFCPRDLRGGRYLMELIKAHFMANAVMLFKFVIGANGNSVDLAGVVVGDAAAMERREAVAEWTEKIMLSVIRQICGVIAAVWRVLRLVIIGVFPGYFGLDGRGFFLLQRIVIGGIAVKLAGFGDKAGGACVRDEKCCALVDGSGVTAWNFGKGAGDEA</sequence>
<organism evidence="2">
    <name type="scientific">Myoviridae sp. ctbWL16</name>
    <dbReference type="NCBI Taxonomy" id="2826668"/>
    <lineage>
        <taxon>Viruses</taxon>
        <taxon>Duplodnaviria</taxon>
        <taxon>Heunggongvirae</taxon>
        <taxon>Uroviricota</taxon>
        <taxon>Caudoviricetes</taxon>
    </lineage>
</organism>
<protein>
    <submittedName>
        <fullName evidence="2">Uncharacterized protein</fullName>
    </submittedName>
</protein>
<keyword evidence="1" id="KW-0812">Transmembrane</keyword>
<evidence type="ECO:0000313" key="2">
    <source>
        <dbReference type="EMBL" id="DAD85097.1"/>
    </source>
</evidence>
<keyword evidence="1" id="KW-1133">Transmembrane helix</keyword>
<feature type="transmembrane region" description="Helical" evidence="1">
    <location>
        <begin position="106"/>
        <end position="125"/>
    </location>
</feature>
<dbReference type="EMBL" id="BK014973">
    <property type="protein sequence ID" value="DAD85097.1"/>
    <property type="molecule type" value="Genomic_DNA"/>
</dbReference>
<accession>A0A8S5MRZ7</accession>
<name>A0A8S5MRZ7_9CAUD</name>
<reference evidence="2" key="1">
    <citation type="journal article" date="2021" name="Proc. Natl. Acad. Sci. U.S.A.">
        <title>A Catalog of Tens of Thousands of Viruses from Human Metagenomes Reveals Hidden Associations with Chronic Diseases.</title>
        <authorList>
            <person name="Tisza M.J."/>
            <person name="Buck C.B."/>
        </authorList>
    </citation>
    <scope>NUCLEOTIDE SEQUENCE</scope>
    <source>
        <strain evidence="2">CtbWL16</strain>
    </source>
</reference>
<proteinExistence type="predicted"/>